<dbReference type="SMART" id="SM00165">
    <property type="entry name" value="UBA"/>
    <property type="match status" value="2"/>
</dbReference>
<evidence type="ECO:0000256" key="8">
    <source>
        <dbReference type="RuleBase" id="RU367049"/>
    </source>
</evidence>
<evidence type="ECO:0000256" key="7">
    <source>
        <dbReference type="ARBA" id="ARBA00023242"/>
    </source>
</evidence>
<evidence type="ECO:0000256" key="4">
    <source>
        <dbReference type="ARBA" id="ARBA00022763"/>
    </source>
</evidence>
<dbReference type="GO" id="GO:0000502">
    <property type="term" value="C:proteasome complex"/>
    <property type="evidence" value="ECO:0007669"/>
    <property type="project" value="UniProtKB-KW"/>
</dbReference>
<dbReference type="GO" id="GO:0005829">
    <property type="term" value="C:cytosol"/>
    <property type="evidence" value="ECO:0007669"/>
    <property type="project" value="TreeGrafter"/>
</dbReference>
<feature type="compositionally biased region" description="Low complexity" evidence="9">
    <location>
        <begin position="118"/>
        <end position="137"/>
    </location>
</feature>
<dbReference type="InterPro" id="IPR009060">
    <property type="entry name" value="UBA-like_sf"/>
</dbReference>
<dbReference type="FunFam" id="1.10.8.10:FF:000002">
    <property type="entry name" value="UV excision repair protein RAD23 homolog"/>
    <property type="match status" value="1"/>
</dbReference>
<feature type="domain" description="UBA" evidence="10">
    <location>
        <begin position="328"/>
        <end position="369"/>
    </location>
</feature>
<feature type="domain" description="Ubiquitin-like" evidence="11">
    <location>
        <begin position="1"/>
        <end position="78"/>
    </location>
</feature>
<keyword evidence="2" id="KW-0597">Phosphoprotein</keyword>
<keyword evidence="8" id="KW-0963">Cytoplasm</keyword>
<dbReference type="GO" id="GO:0003684">
    <property type="term" value="F:damaged DNA binding"/>
    <property type="evidence" value="ECO:0007669"/>
    <property type="project" value="UniProtKB-UniRule"/>
</dbReference>
<dbReference type="InterPro" id="IPR004806">
    <property type="entry name" value="Rad23"/>
</dbReference>
<dbReference type="InterPro" id="IPR000626">
    <property type="entry name" value="Ubiquitin-like_dom"/>
</dbReference>
<dbReference type="CDD" id="cd14380">
    <property type="entry name" value="UBA2_Rad23"/>
    <property type="match status" value="1"/>
</dbReference>
<dbReference type="GO" id="GO:0031593">
    <property type="term" value="F:polyubiquitin modification-dependent protein binding"/>
    <property type="evidence" value="ECO:0007669"/>
    <property type="project" value="UniProtKB-UniRule"/>
</dbReference>
<dbReference type="PROSITE" id="PS50030">
    <property type="entry name" value="UBA"/>
    <property type="match status" value="2"/>
</dbReference>
<organism evidence="12 13">
    <name type="scientific">Candidula unifasciata</name>
    <dbReference type="NCBI Taxonomy" id="100452"/>
    <lineage>
        <taxon>Eukaryota</taxon>
        <taxon>Metazoa</taxon>
        <taxon>Spiralia</taxon>
        <taxon>Lophotrochozoa</taxon>
        <taxon>Mollusca</taxon>
        <taxon>Gastropoda</taxon>
        <taxon>Heterobranchia</taxon>
        <taxon>Euthyneura</taxon>
        <taxon>Panpulmonata</taxon>
        <taxon>Eupulmonata</taxon>
        <taxon>Stylommatophora</taxon>
        <taxon>Helicina</taxon>
        <taxon>Helicoidea</taxon>
        <taxon>Geomitridae</taxon>
        <taxon>Candidula</taxon>
    </lineage>
</organism>
<evidence type="ECO:0000256" key="2">
    <source>
        <dbReference type="ARBA" id="ARBA00022553"/>
    </source>
</evidence>
<comment type="subcellular location">
    <subcellularLocation>
        <location evidence="8">Nucleus</location>
    </subcellularLocation>
    <subcellularLocation>
        <location evidence="8">Cytoplasm</location>
    </subcellularLocation>
</comment>
<dbReference type="FunFam" id="1.10.10.540:FF:000001">
    <property type="entry name" value="UV excision repair protein RAD23 B"/>
    <property type="match status" value="1"/>
</dbReference>
<keyword evidence="4 8" id="KW-0227">DNA damage</keyword>
<feature type="region of interest" description="Disordered" evidence="9">
    <location>
        <begin position="105"/>
        <end position="137"/>
    </location>
</feature>
<comment type="similarity">
    <text evidence="1 8">Belongs to the RAD23 family.</text>
</comment>
<dbReference type="GO" id="GO:0070628">
    <property type="term" value="F:proteasome binding"/>
    <property type="evidence" value="ECO:0007669"/>
    <property type="project" value="TreeGrafter"/>
</dbReference>
<feature type="region of interest" description="Disordered" evidence="9">
    <location>
        <begin position="218"/>
        <end position="245"/>
    </location>
</feature>
<dbReference type="InterPro" id="IPR036353">
    <property type="entry name" value="XPC-bd_sf"/>
</dbReference>
<dbReference type="NCBIfam" id="TIGR00601">
    <property type="entry name" value="rad23"/>
    <property type="match status" value="1"/>
</dbReference>
<evidence type="ECO:0000313" key="13">
    <source>
        <dbReference type="Proteomes" id="UP000678393"/>
    </source>
</evidence>
<evidence type="ECO:0000313" key="12">
    <source>
        <dbReference type="EMBL" id="CAG5120215.1"/>
    </source>
</evidence>
<dbReference type="EMBL" id="CAJHNH020000856">
    <property type="protein sequence ID" value="CAG5120215.1"/>
    <property type="molecule type" value="Genomic_DNA"/>
</dbReference>
<dbReference type="Gene3D" id="1.10.8.10">
    <property type="entry name" value="DNA helicase RuvA subunit, C-terminal domain"/>
    <property type="match status" value="2"/>
</dbReference>
<keyword evidence="5" id="KW-0647">Proteasome</keyword>
<dbReference type="Pfam" id="PF00240">
    <property type="entry name" value="ubiquitin"/>
    <property type="match status" value="1"/>
</dbReference>
<dbReference type="InterPro" id="IPR015360">
    <property type="entry name" value="XPC-bd"/>
</dbReference>
<dbReference type="InterPro" id="IPR015940">
    <property type="entry name" value="UBA"/>
</dbReference>
<dbReference type="SMART" id="SM00727">
    <property type="entry name" value="STI1"/>
    <property type="match status" value="1"/>
</dbReference>
<dbReference type="Pfam" id="PF09280">
    <property type="entry name" value="XPC-binding"/>
    <property type="match status" value="1"/>
</dbReference>
<dbReference type="InterPro" id="IPR041811">
    <property type="entry name" value="RAD23A/B_UBA1"/>
</dbReference>
<dbReference type="PANTHER" id="PTHR10621:SF0">
    <property type="entry name" value="UV EXCISION REPAIR PROTEIN RAD23"/>
    <property type="match status" value="1"/>
</dbReference>
<dbReference type="FunFam" id="3.10.20.90:FF:000254">
    <property type="entry name" value="UV excision repair protein Rad23"/>
    <property type="match status" value="1"/>
</dbReference>
<comment type="function">
    <text evidence="8">Multiubiquitin chain receptor involved in modulation of proteasomal degradation. Involved in nucleotide excision repair.</text>
</comment>
<dbReference type="PRINTS" id="PR01839">
    <property type="entry name" value="RAD23PROTEIN"/>
</dbReference>
<sequence length="378" mass="40526">MLITLKTLQQQTFKLDVSPEITVKELKDKIESDRGKDYPASGQKLIYAGKILDDTKAVGEYNIEEKNFVVVMVTKPKAATPKPAETPVNAETSATTTATTGAVAAAPTATVQSDKPAETSTATSAAATVAPAGATAGTEARTDTLLYAESNLVTGQAYENMVQQLMTMGFERENVVRALRASFNNPDRAVEYLLAGIPDEGNEEGFGGQPAMRSLGEVESNESLASDSSPQLAGLSPEGIGGEDPLAFLRTQPQFQRMRQAIQENPQLLPALLQQIGQSNPRLLQMISQNQERFVQMLNEPDEGSDQEGGVGAGGTRAPPGSNYISVTQEEKQAIDRLKALGFPEAMCIQAYFACDKNEDLAANFLLSQNFDDDDLPS</sequence>
<feature type="region of interest" description="Disordered" evidence="9">
    <location>
        <begin position="301"/>
        <end position="322"/>
    </location>
</feature>
<comment type="caution">
    <text evidence="12">The sequence shown here is derived from an EMBL/GenBank/DDBJ whole genome shotgun (WGS) entry which is preliminary data.</text>
</comment>
<dbReference type="CDD" id="cd14377">
    <property type="entry name" value="UBA1_Rad23"/>
    <property type="match status" value="1"/>
</dbReference>
<dbReference type="Gene3D" id="1.10.10.540">
    <property type="entry name" value="XPC-binding domain"/>
    <property type="match status" value="1"/>
</dbReference>
<dbReference type="AlphaFoldDB" id="A0A8S3YX35"/>
<dbReference type="SUPFAM" id="SSF101238">
    <property type="entry name" value="XPC-binding domain"/>
    <property type="match status" value="1"/>
</dbReference>
<dbReference type="Proteomes" id="UP000678393">
    <property type="component" value="Unassembled WGS sequence"/>
</dbReference>
<evidence type="ECO:0000256" key="6">
    <source>
        <dbReference type="ARBA" id="ARBA00023204"/>
    </source>
</evidence>
<dbReference type="SMART" id="SM00213">
    <property type="entry name" value="UBQ"/>
    <property type="match status" value="1"/>
</dbReference>
<dbReference type="OrthoDB" id="419317at2759"/>
<dbReference type="GO" id="GO:0043161">
    <property type="term" value="P:proteasome-mediated ubiquitin-dependent protein catabolic process"/>
    <property type="evidence" value="ECO:0007669"/>
    <property type="project" value="UniProtKB-UniRule"/>
</dbReference>
<dbReference type="FunFam" id="1.10.8.10:FF:000003">
    <property type="entry name" value="UV excision repair protein RAD23 homolog"/>
    <property type="match status" value="1"/>
</dbReference>
<evidence type="ECO:0000256" key="5">
    <source>
        <dbReference type="ARBA" id="ARBA00022942"/>
    </source>
</evidence>
<dbReference type="Gene3D" id="3.10.20.90">
    <property type="entry name" value="Phosphatidylinositol 3-kinase Catalytic Subunit, Chain A, domain 1"/>
    <property type="match status" value="1"/>
</dbReference>
<dbReference type="Pfam" id="PF00627">
    <property type="entry name" value="UBA"/>
    <property type="match status" value="2"/>
</dbReference>
<evidence type="ECO:0000256" key="1">
    <source>
        <dbReference type="ARBA" id="ARBA00009878"/>
    </source>
</evidence>
<evidence type="ECO:0000259" key="11">
    <source>
        <dbReference type="PROSITE" id="PS50053"/>
    </source>
</evidence>
<reference evidence="12" key="1">
    <citation type="submission" date="2021-04" db="EMBL/GenBank/DDBJ databases">
        <authorList>
            <consortium name="Molecular Ecology Group"/>
        </authorList>
    </citation>
    <scope>NUCLEOTIDE SEQUENCE</scope>
</reference>
<keyword evidence="6 8" id="KW-0234">DNA repair</keyword>
<keyword evidence="13" id="KW-1185">Reference proteome</keyword>
<dbReference type="InterPro" id="IPR029071">
    <property type="entry name" value="Ubiquitin-like_domsf"/>
</dbReference>
<dbReference type="GO" id="GO:0006289">
    <property type="term" value="P:nucleotide-excision repair"/>
    <property type="evidence" value="ECO:0007669"/>
    <property type="project" value="UniProtKB-UniRule"/>
</dbReference>
<dbReference type="SUPFAM" id="SSF54236">
    <property type="entry name" value="Ubiquitin-like"/>
    <property type="match status" value="1"/>
</dbReference>
<evidence type="ECO:0000256" key="9">
    <source>
        <dbReference type="SAM" id="MobiDB-lite"/>
    </source>
</evidence>
<gene>
    <name evidence="12" type="ORF">CUNI_LOCUS5773</name>
</gene>
<keyword evidence="7 8" id="KW-0539">Nucleus</keyword>
<evidence type="ECO:0000259" key="10">
    <source>
        <dbReference type="PROSITE" id="PS50030"/>
    </source>
</evidence>
<proteinExistence type="inferred from homology"/>
<evidence type="ECO:0000256" key="3">
    <source>
        <dbReference type="ARBA" id="ARBA00022737"/>
    </source>
</evidence>
<keyword evidence="3" id="KW-0677">Repeat</keyword>
<protein>
    <recommendedName>
        <fullName evidence="8">UV excision repair protein RAD23</fullName>
    </recommendedName>
</protein>
<dbReference type="PANTHER" id="PTHR10621">
    <property type="entry name" value="UV EXCISION REPAIR PROTEIN RAD23"/>
    <property type="match status" value="1"/>
</dbReference>
<dbReference type="PROSITE" id="PS50053">
    <property type="entry name" value="UBIQUITIN_2"/>
    <property type="match status" value="1"/>
</dbReference>
<dbReference type="GO" id="GO:0043130">
    <property type="term" value="F:ubiquitin binding"/>
    <property type="evidence" value="ECO:0007669"/>
    <property type="project" value="UniProtKB-UniRule"/>
</dbReference>
<feature type="compositionally biased region" description="Polar residues" evidence="9">
    <location>
        <begin position="221"/>
        <end position="231"/>
    </location>
</feature>
<dbReference type="GO" id="GO:0005654">
    <property type="term" value="C:nucleoplasm"/>
    <property type="evidence" value="ECO:0007669"/>
    <property type="project" value="TreeGrafter"/>
</dbReference>
<dbReference type="InterPro" id="IPR006636">
    <property type="entry name" value="STI1_HS-bd"/>
</dbReference>
<dbReference type="SUPFAM" id="SSF46934">
    <property type="entry name" value="UBA-like"/>
    <property type="match status" value="2"/>
</dbReference>
<dbReference type="CDD" id="cd01805">
    <property type="entry name" value="Ubl_Rad23"/>
    <property type="match status" value="1"/>
</dbReference>
<feature type="domain" description="UBA" evidence="10">
    <location>
        <begin position="156"/>
        <end position="196"/>
    </location>
</feature>
<name>A0A8S3YX35_9EUPU</name>
<accession>A0A8S3YX35</accession>